<name>A0A838AFX6_9PSEU</name>
<evidence type="ECO:0008006" key="3">
    <source>
        <dbReference type="Google" id="ProtNLM"/>
    </source>
</evidence>
<evidence type="ECO:0000313" key="1">
    <source>
        <dbReference type="EMBL" id="MBA0128055.1"/>
    </source>
</evidence>
<dbReference type="Proteomes" id="UP000582974">
    <property type="component" value="Unassembled WGS sequence"/>
</dbReference>
<dbReference type="SUPFAM" id="SSF140453">
    <property type="entry name" value="EsxAB dimer-like"/>
    <property type="match status" value="1"/>
</dbReference>
<reference evidence="1 2" key="1">
    <citation type="submission" date="2020-07" db="EMBL/GenBank/DDBJ databases">
        <title>Genome of Haloechinothrix sp.</title>
        <authorList>
            <person name="Tang S.-K."/>
            <person name="Yang L."/>
            <person name="Zhu W.-Y."/>
        </authorList>
    </citation>
    <scope>NUCLEOTIDE SEQUENCE [LARGE SCALE GENOMIC DNA]</scope>
    <source>
        <strain evidence="1 2">YIM 98757</strain>
    </source>
</reference>
<dbReference type="AlphaFoldDB" id="A0A838AFX6"/>
<proteinExistence type="predicted"/>
<keyword evidence="2" id="KW-1185">Reference proteome</keyword>
<sequence length="96" mass="9419">MSGHGVEDGVLDGIAATLQAAGGDLDEIGRSAPDPPDAGEAGPAIAGIVSQLVDNAGQLVLGLKAMGEAIAEAGVDYADYEVRAAEELEGAATEGE</sequence>
<protein>
    <recommendedName>
        <fullName evidence="3">Excreted virulence factor EspC, type VII ESX diderm</fullName>
    </recommendedName>
</protein>
<dbReference type="EMBL" id="JACCKD010000009">
    <property type="protein sequence ID" value="MBA0128055.1"/>
    <property type="molecule type" value="Genomic_DNA"/>
</dbReference>
<dbReference type="InterPro" id="IPR036689">
    <property type="entry name" value="ESAT-6-like_sf"/>
</dbReference>
<accession>A0A838AFX6</accession>
<comment type="caution">
    <text evidence="1">The sequence shown here is derived from an EMBL/GenBank/DDBJ whole genome shotgun (WGS) entry which is preliminary data.</text>
</comment>
<dbReference type="RefSeq" id="WP_180894845.1">
    <property type="nucleotide sequence ID" value="NZ_JACCKD010000009.1"/>
</dbReference>
<evidence type="ECO:0000313" key="2">
    <source>
        <dbReference type="Proteomes" id="UP000582974"/>
    </source>
</evidence>
<organism evidence="1 2">
    <name type="scientific">Haloechinothrix aidingensis</name>
    <dbReference type="NCBI Taxonomy" id="2752311"/>
    <lineage>
        <taxon>Bacteria</taxon>
        <taxon>Bacillati</taxon>
        <taxon>Actinomycetota</taxon>
        <taxon>Actinomycetes</taxon>
        <taxon>Pseudonocardiales</taxon>
        <taxon>Pseudonocardiaceae</taxon>
        <taxon>Haloechinothrix</taxon>
    </lineage>
</organism>
<gene>
    <name evidence="1" type="ORF">H0B56_21125</name>
</gene>